<dbReference type="SUPFAM" id="SSF54862">
    <property type="entry name" value="4Fe-4S ferredoxins"/>
    <property type="match status" value="1"/>
</dbReference>
<reference evidence="6 7" key="1">
    <citation type="submission" date="2015-09" db="EMBL/GenBank/DDBJ databases">
        <title>Genome sequence of Oxobacter pfennigii DSM 3222.</title>
        <authorList>
            <person name="Poehlein A."/>
            <person name="Bengelsdorf F.R."/>
            <person name="Schiel-Bengelsdorf B."/>
            <person name="Duerre P."/>
            <person name="Daniel R."/>
        </authorList>
    </citation>
    <scope>NUCLEOTIDE SEQUENCE [LARGE SCALE GENOMIC DNA]</scope>
    <source>
        <strain evidence="6 7">DSM 3222</strain>
    </source>
</reference>
<evidence type="ECO:0000256" key="2">
    <source>
        <dbReference type="ARBA" id="ARBA00023004"/>
    </source>
</evidence>
<sequence>MGKQINLLYFSATDTTAKVLKGIAQGMGSQAKIYDITLPSGREKEISFDKNDLVIVGAPVYAGRIPAFITEYFSKVKGNNTAAVFIALYGNRDYDDALLELKDTFEKNGFVSVAAGAFIGEHSISRKIAYNRPDEEDIKIANNFGAGIMEKLEAVSDLSNIPAIGVKGNYPYRELHPMIPIKPDTNDDCIYCGICSESCPMAAISFDDPKEIDDTKCIRCNSCVKKCPQNAKEFNNEEMKKRAEVMIANLGHIRKEPELFI</sequence>
<dbReference type="PATRIC" id="fig|36849.3.peg.810"/>
<organism evidence="6 7">
    <name type="scientific">Oxobacter pfennigii</name>
    <dbReference type="NCBI Taxonomy" id="36849"/>
    <lineage>
        <taxon>Bacteria</taxon>
        <taxon>Bacillati</taxon>
        <taxon>Bacillota</taxon>
        <taxon>Clostridia</taxon>
        <taxon>Eubacteriales</taxon>
        <taxon>Clostridiaceae</taxon>
        <taxon>Oxobacter</taxon>
    </lineage>
</organism>
<evidence type="ECO:0000313" key="7">
    <source>
        <dbReference type="Proteomes" id="UP000050326"/>
    </source>
</evidence>
<dbReference type="GO" id="GO:0051536">
    <property type="term" value="F:iron-sulfur cluster binding"/>
    <property type="evidence" value="ECO:0007669"/>
    <property type="project" value="UniProtKB-KW"/>
</dbReference>
<dbReference type="AlphaFoldDB" id="A0A0P8WA86"/>
<feature type="domain" description="4Fe-4S ferredoxin-type" evidence="5">
    <location>
        <begin position="179"/>
        <end position="209"/>
    </location>
</feature>
<keyword evidence="1" id="KW-0479">Metal-binding</keyword>
<dbReference type="NCBIfam" id="NF038196">
    <property type="entry name" value="ferrodoxin_EFR1"/>
    <property type="match status" value="1"/>
</dbReference>
<dbReference type="PROSITE" id="PS00198">
    <property type="entry name" value="4FE4S_FER_1"/>
    <property type="match status" value="2"/>
</dbReference>
<dbReference type="PROSITE" id="PS50902">
    <property type="entry name" value="FLAVODOXIN_LIKE"/>
    <property type="match status" value="1"/>
</dbReference>
<dbReference type="InterPro" id="IPR026816">
    <property type="entry name" value="Flavodoxin_dom"/>
</dbReference>
<protein>
    <submittedName>
        <fullName evidence="6">Ferredoxin</fullName>
    </submittedName>
</protein>
<dbReference type="SUPFAM" id="SSF52218">
    <property type="entry name" value="Flavoproteins"/>
    <property type="match status" value="1"/>
</dbReference>
<dbReference type="Proteomes" id="UP000050326">
    <property type="component" value="Unassembled WGS sequence"/>
</dbReference>
<dbReference type="Pfam" id="PF12838">
    <property type="entry name" value="Fer4_7"/>
    <property type="match status" value="1"/>
</dbReference>
<feature type="domain" description="Flavodoxin-like" evidence="4">
    <location>
        <begin position="5"/>
        <end position="149"/>
    </location>
</feature>
<keyword evidence="2" id="KW-0408">Iron</keyword>
<gene>
    <name evidence="6" type="ORF">OXPF_07570</name>
</gene>
<dbReference type="EMBL" id="LKET01000021">
    <property type="protein sequence ID" value="KPU45524.1"/>
    <property type="molecule type" value="Genomic_DNA"/>
</dbReference>
<dbReference type="PANTHER" id="PTHR43122:SF1">
    <property type="entry name" value="IRON-SULFUR-BINDING PROTEIN"/>
    <property type="match status" value="1"/>
</dbReference>
<dbReference type="OrthoDB" id="9813995at2"/>
<proteinExistence type="predicted"/>
<dbReference type="PANTHER" id="PTHR43122">
    <property type="entry name" value="FERREDOXIN SUBUNIT OF PYRUVATE:FLAVODOXIN OXIDOREDUCTASE-RELATED"/>
    <property type="match status" value="1"/>
</dbReference>
<dbReference type="RefSeq" id="WP_054873871.1">
    <property type="nucleotide sequence ID" value="NZ_LKET01000021.1"/>
</dbReference>
<comment type="caution">
    <text evidence="6">The sequence shown here is derived from an EMBL/GenBank/DDBJ whole genome shotgun (WGS) entry which is preliminary data.</text>
</comment>
<dbReference type="Pfam" id="PF12724">
    <property type="entry name" value="Flavodoxin_5"/>
    <property type="match status" value="1"/>
</dbReference>
<evidence type="ECO:0000313" key="6">
    <source>
        <dbReference type="EMBL" id="KPU45524.1"/>
    </source>
</evidence>
<dbReference type="Gene3D" id="3.30.70.20">
    <property type="match status" value="1"/>
</dbReference>
<feature type="domain" description="4Fe-4S ferredoxin-type" evidence="5">
    <location>
        <begin position="211"/>
        <end position="237"/>
    </location>
</feature>
<evidence type="ECO:0000256" key="1">
    <source>
        <dbReference type="ARBA" id="ARBA00022723"/>
    </source>
</evidence>
<evidence type="ECO:0000256" key="3">
    <source>
        <dbReference type="ARBA" id="ARBA00023014"/>
    </source>
</evidence>
<dbReference type="STRING" id="36849.OXPF_07570"/>
<dbReference type="InterPro" id="IPR029039">
    <property type="entry name" value="Flavoprotein-like_sf"/>
</dbReference>
<accession>A0A0P8WA86</accession>
<dbReference type="GO" id="GO:0046872">
    <property type="term" value="F:metal ion binding"/>
    <property type="evidence" value="ECO:0007669"/>
    <property type="project" value="UniProtKB-KW"/>
</dbReference>
<dbReference type="Gene3D" id="3.40.50.360">
    <property type="match status" value="1"/>
</dbReference>
<dbReference type="InterPro" id="IPR017896">
    <property type="entry name" value="4Fe4S_Fe-S-bd"/>
</dbReference>
<dbReference type="PROSITE" id="PS51379">
    <property type="entry name" value="4FE4S_FER_2"/>
    <property type="match status" value="2"/>
</dbReference>
<dbReference type="GO" id="GO:0010181">
    <property type="term" value="F:FMN binding"/>
    <property type="evidence" value="ECO:0007669"/>
    <property type="project" value="InterPro"/>
</dbReference>
<dbReference type="InterPro" id="IPR047964">
    <property type="entry name" value="EFR1-like"/>
</dbReference>
<keyword evidence="3" id="KW-0411">Iron-sulfur</keyword>
<evidence type="ECO:0000259" key="5">
    <source>
        <dbReference type="PROSITE" id="PS51379"/>
    </source>
</evidence>
<dbReference type="InterPro" id="IPR008254">
    <property type="entry name" value="Flavodoxin/NO_synth"/>
</dbReference>
<keyword evidence="7" id="KW-1185">Reference proteome</keyword>
<evidence type="ECO:0000259" key="4">
    <source>
        <dbReference type="PROSITE" id="PS50902"/>
    </source>
</evidence>
<dbReference type="GO" id="GO:0016651">
    <property type="term" value="F:oxidoreductase activity, acting on NAD(P)H"/>
    <property type="evidence" value="ECO:0007669"/>
    <property type="project" value="UniProtKB-ARBA"/>
</dbReference>
<dbReference type="InterPro" id="IPR017900">
    <property type="entry name" value="4Fe4S_Fe_S_CS"/>
</dbReference>
<name>A0A0P8WA86_9CLOT</name>